<dbReference type="PANTHER" id="PTHR45621">
    <property type="entry name" value="OS01G0588500 PROTEIN-RELATED"/>
    <property type="match status" value="1"/>
</dbReference>
<dbReference type="Proteomes" id="UP000298416">
    <property type="component" value="Unassembled WGS sequence"/>
</dbReference>
<dbReference type="AlphaFoldDB" id="A0A8X8W792"/>
<reference evidence="2" key="2">
    <citation type="submission" date="2020-08" db="EMBL/GenBank/DDBJ databases">
        <title>Plant Genome Project.</title>
        <authorList>
            <person name="Zhang R.-G."/>
        </authorList>
    </citation>
    <scope>NUCLEOTIDE SEQUENCE</scope>
    <source>
        <strain evidence="2">Huo1</strain>
        <tissue evidence="2">Leaf</tissue>
    </source>
</reference>
<feature type="compositionally biased region" description="Polar residues" evidence="1">
    <location>
        <begin position="85"/>
        <end position="99"/>
    </location>
</feature>
<proteinExistence type="predicted"/>
<dbReference type="InterPro" id="IPR011009">
    <property type="entry name" value="Kinase-like_dom_sf"/>
</dbReference>
<reference evidence="2" key="1">
    <citation type="submission" date="2018-01" db="EMBL/GenBank/DDBJ databases">
        <authorList>
            <person name="Mao J.F."/>
        </authorList>
    </citation>
    <scope>NUCLEOTIDE SEQUENCE</scope>
    <source>
        <strain evidence="2">Huo1</strain>
        <tissue evidence="2">Leaf</tissue>
    </source>
</reference>
<feature type="region of interest" description="Disordered" evidence="1">
    <location>
        <begin position="85"/>
        <end position="123"/>
    </location>
</feature>
<keyword evidence="3" id="KW-1185">Reference proteome</keyword>
<sequence length="123" mass="13922">MDRSRAEHEQSLVDWTRPYLTSSRKMRCIMDPRFAGQYSVRVAREMGLLAQQCVSLNPKDRPKMPAIIETFESIQNLRDMAITNGQWPVTPKNSRNDNSVGKGRRQNSLGCRSAAVAASPRTK</sequence>
<organism evidence="2">
    <name type="scientific">Salvia splendens</name>
    <name type="common">Scarlet sage</name>
    <dbReference type="NCBI Taxonomy" id="180675"/>
    <lineage>
        <taxon>Eukaryota</taxon>
        <taxon>Viridiplantae</taxon>
        <taxon>Streptophyta</taxon>
        <taxon>Embryophyta</taxon>
        <taxon>Tracheophyta</taxon>
        <taxon>Spermatophyta</taxon>
        <taxon>Magnoliopsida</taxon>
        <taxon>eudicotyledons</taxon>
        <taxon>Gunneridae</taxon>
        <taxon>Pentapetalae</taxon>
        <taxon>asterids</taxon>
        <taxon>lamiids</taxon>
        <taxon>Lamiales</taxon>
        <taxon>Lamiaceae</taxon>
        <taxon>Nepetoideae</taxon>
        <taxon>Mentheae</taxon>
        <taxon>Salviinae</taxon>
        <taxon>Salvia</taxon>
        <taxon>Salvia subgen. Calosphace</taxon>
        <taxon>core Calosphace</taxon>
    </lineage>
</organism>
<protein>
    <submittedName>
        <fullName evidence="2">Uncharacterized protein</fullName>
    </submittedName>
</protein>
<dbReference type="SUPFAM" id="SSF56112">
    <property type="entry name" value="Protein kinase-like (PK-like)"/>
    <property type="match status" value="1"/>
</dbReference>
<dbReference type="InterPro" id="IPR050823">
    <property type="entry name" value="Plant_Ser_Thr_Prot_Kinase"/>
</dbReference>
<gene>
    <name evidence="2" type="ORF">SASPL_151097</name>
</gene>
<evidence type="ECO:0000313" key="2">
    <source>
        <dbReference type="EMBL" id="KAG6389625.1"/>
    </source>
</evidence>
<evidence type="ECO:0000313" key="3">
    <source>
        <dbReference type="Proteomes" id="UP000298416"/>
    </source>
</evidence>
<dbReference type="Gene3D" id="1.10.510.10">
    <property type="entry name" value="Transferase(Phosphotransferase) domain 1"/>
    <property type="match status" value="1"/>
</dbReference>
<name>A0A8X8W792_SALSN</name>
<evidence type="ECO:0000256" key="1">
    <source>
        <dbReference type="SAM" id="MobiDB-lite"/>
    </source>
</evidence>
<accession>A0A8X8W792</accession>
<comment type="caution">
    <text evidence="2">The sequence shown here is derived from an EMBL/GenBank/DDBJ whole genome shotgun (WGS) entry which is preliminary data.</text>
</comment>
<dbReference type="EMBL" id="PNBA02000020">
    <property type="protein sequence ID" value="KAG6389625.1"/>
    <property type="molecule type" value="Genomic_DNA"/>
</dbReference>